<comment type="caution">
    <text evidence="7">The sequence shown here is derived from an EMBL/GenBank/DDBJ whole genome shotgun (WGS) entry which is preliminary data.</text>
</comment>
<dbReference type="GO" id="GO:0035336">
    <property type="term" value="P:long-chain fatty-acyl-CoA metabolic process"/>
    <property type="evidence" value="ECO:0007669"/>
    <property type="project" value="TreeGrafter"/>
</dbReference>
<dbReference type="OrthoDB" id="1700726at2759"/>
<proteinExistence type="inferred from homology"/>
<evidence type="ECO:0000256" key="2">
    <source>
        <dbReference type="ARBA" id="ARBA00022598"/>
    </source>
</evidence>
<name>A0A2T9YPX0_9FUNG</name>
<gene>
    <name evidence="7" type="ORF">BB561_002647</name>
</gene>
<evidence type="ECO:0000256" key="1">
    <source>
        <dbReference type="ARBA" id="ARBA00006432"/>
    </source>
</evidence>
<evidence type="ECO:0000256" key="3">
    <source>
        <dbReference type="ARBA" id="ARBA00022741"/>
    </source>
</evidence>
<evidence type="ECO:0000313" key="7">
    <source>
        <dbReference type="EMBL" id="PVU94294.1"/>
    </source>
</evidence>
<accession>A0A2T9YPX0</accession>
<protein>
    <recommendedName>
        <fullName evidence="6">AMP-dependent synthetase/ligase domain-containing protein</fullName>
    </recommendedName>
</protein>
<feature type="domain" description="AMP-dependent synthetase/ligase" evidence="6">
    <location>
        <begin position="104"/>
        <end position="510"/>
    </location>
</feature>
<comment type="catalytic activity">
    <reaction evidence="5">
        <text>a long-chain fatty acid + ATP + CoA = a long-chain fatty acyl-CoA + AMP + diphosphate</text>
        <dbReference type="Rhea" id="RHEA:15421"/>
        <dbReference type="ChEBI" id="CHEBI:30616"/>
        <dbReference type="ChEBI" id="CHEBI:33019"/>
        <dbReference type="ChEBI" id="CHEBI:57287"/>
        <dbReference type="ChEBI" id="CHEBI:57560"/>
        <dbReference type="ChEBI" id="CHEBI:83139"/>
        <dbReference type="ChEBI" id="CHEBI:456215"/>
        <dbReference type="EC" id="6.2.1.3"/>
    </reaction>
</comment>
<dbReference type="GO" id="GO:0005524">
    <property type="term" value="F:ATP binding"/>
    <property type="evidence" value="ECO:0007669"/>
    <property type="project" value="UniProtKB-KW"/>
</dbReference>
<sequence>MEPQLEPSLEYFKICEEWTAKVSETQDPNDAPTRRNVFCTNKLIDHHTSGHSSVFGLYRAATLKYSDKKLMGSRKLLNTFNETKLVDKVAGTDKKQVEKKWTYYELSGYTWLTYNECYEYSLLIAAGLSQLHLSNPDRFVIYTDTCQEWMLVFLAATSLGLQIVTCYDTLQTIGLVRCVTETKAKTIFTTSERLGSLVPLLKDFSDVHTLIYMGTPPSEELQRDIKLLGKQLYSLSELKELGVDVNFEPCPSGPEDTSMIMYTSGSTGNPKGVLISNSNMLSAISGLHDFVNVFTTTEDIMLCYLPLAHVLELMTELLCIHYGVTLAYGSIKTLGPDNMRNCKGDMMELKPTLMIGVPLVWDSIRAGIYYKLEELGWLKSKIFHLCAALKPQLELYGLPTSFIDKYIFSKVRSVVGGRLRLAISGGAPLSNRTQSLLSKAICPVIQGFGMTECTGIMSLQCPNNFLLGPVGSIASCLEMKMMPIPGTDYNNATDSGEIWVRGNSVFKGYLNDPVETANVLTEDGWFKTGDVGKWLSNGQLKIVDRIKNIIKLSNGEYIAIEKLESIYKLSLFVDNVCVFADSSYDKAVAVVSIKMPYLLKYIKNNNIYLETEALEDFDITSMIESDLVGIANSNDLSKREIIHDFYFTDEIWTPQNGFLTAANKLNRVQLHKHYQTHLNRLYN</sequence>
<dbReference type="SUPFAM" id="SSF56801">
    <property type="entry name" value="Acetyl-CoA synthetase-like"/>
    <property type="match status" value="1"/>
</dbReference>
<evidence type="ECO:0000313" key="8">
    <source>
        <dbReference type="Proteomes" id="UP000245383"/>
    </source>
</evidence>
<evidence type="ECO:0000256" key="5">
    <source>
        <dbReference type="ARBA" id="ARBA00036813"/>
    </source>
</evidence>
<dbReference type="EMBL" id="MBFR01000096">
    <property type="protein sequence ID" value="PVU94294.1"/>
    <property type="molecule type" value="Genomic_DNA"/>
</dbReference>
<keyword evidence="2" id="KW-0436">Ligase</keyword>
<dbReference type="GO" id="GO:0005783">
    <property type="term" value="C:endoplasmic reticulum"/>
    <property type="evidence" value="ECO:0007669"/>
    <property type="project" value="TreeGrafter"/>
</dbReference>
<organism evidence="7 8">
    <name type="scientific">Smittium simulii</name>
    <dbReference type="NCBI Taxonomy" id="133385"/>
    <lineage>
        <taxon>Eukaryota</taxon>
        <taxon>Fungi</taxon>
        <taxon>Fungi incertae sedis</taxon>
        <taxon>Zoopagomycota</taxon>
        <taxon>Kickxellomycotina</taxon>
        <taxon>Harpellomycetes</taxon>
        <taxon>Harpellales</taxon>
        <taxon>Legeriomycetaceae</taxon>
        <taxon>Smittium</taxon>
    </lineage>
</organism>
<keyword evidence="3" id="KW-0547">Nucleotide-binding</keyword>
<dbReference type="GO" id="GO:0004467">
    <property type="term" value="F:long-chain fatty acid-CoA ligase activity"/>
    <property type="evidence" value="ECO:0007669"/>
    <property type="project" value="UniProtKB-EC"/>
</dbReference>
<dbReference type="GO" id="GO:0005886">
    <property type="term" value="C:plasma membrane"/>
    <property type="evidence" value="ECO:0007669"/>
    <property type="project" value="TreeGrafter"/>
</dbReference>
<keyword evidence="4" id="KW-0067">ATP-binding</keyword>
<dbReference type="AlphaFoldDB" id="A0A2T9YPX0"/>
<evidence type="ECO:0000259" key="6">
    <source>
        <dbReference type="Pfam" id="PF00501"/>
    </source>
</evidence>
<reference evidence="7 8" key="1">
    <citation type="journal article" date="2018" name="MBio">
        <title>Comparative Genomics Reveals the Core Gene Toolbox for the Fungus-Insect Symbiosis.</title>
        <authorList>
            <person name="Wang Y."/>
            <person name="Stata M."/>
            <person name="Wang W."/>
            <person name="Stajich J.E."/>
            <person name="White M.M."/>
            <person name="Moncalvo J.M."/>
        </authorList>
    </citation>
    <scope>NUCLEOTIDE SEQUENCE [LARGE SCALE GENOMIC DNA]</scope>
    <source>
        <strain evidence="7 8">SWE-8-4</strain>
    </source>
</reference>
<dbReference type="GO" id="GO:0005811">
    <property type="term" value="C:lipid droplet"/>
    <property type="evidence" value="ECO:0007669"/>
    <property type="project" value="TreeGrafter"/>
</dbReference>
<comment type="similarity">
    <text evidence="1">Belongs to the ATP-dependent AMP-binding enzyme family.</text>
</comment>
<dbReference type="PANTHER" id="PTHR43272">
    <property type="entry name" value="LONG-CHAIN-FATTY-ACID--COA LIGASE"/>
    <property type="match status" value="1"/>
</dbReference>
<dbReference type="PANTHER" id="PTHR43272:SF83">
    <property type="entry name" value="ACYL-COA SYNTHETASE LONG-CHAIN, ISOFORM J"/>
    <property type="match status" value="1"/>
</dbReference>
<keyword evidence="8" id="KW-1185">Reference proteome</keyword>
<dbReference type="InterPro" id="IPR000873">
    <property type="entry name" value="AMP-dep_synth/lig_dom"/>
</dbReference>
<dbReference type="Proteomes" id="UP000245383">
    <property type="component" value="Unassembled WGS sequence"/>
</dbReference>
<dbReference type="PROSITE" id="PS00455">
    <property type="entry name" value="AMP_BINDING"/>
    <property type="match status" value="1"/>
</dbReference>
<dbReference type="Gene3D" id="3.40.50.12780">
    <property type="entry name" value="N-terminal domain of ligase-like"/>
    <property type="match status" value="1"/>
</dbReference>
<dbReference type="InterPro" id="IPR042099">
    <property type="entry name" value="ANL_N_sf"/>
</dbReference>
<dbReference type="InterPro" id="IPR020845">
    <property type="entry name" value="AMP-binding_CS"/>
</dbReference>
<evidence type="ECO:0000256" key="4">
    <source>
        <dbReference type="ARBA" id="ARBA00022840"/>
    </source>
</evidence>
<dbReference type="Pfam" id="PF00501">
    <property type="entry name" value="AMP-binding"/>
    <property type="match status" value="1"/>
</dbReference>
<dbReference type="STRING" id="133385.A0A2T9YPX0"/>